<name>A0A365P8E5_9ACTN</name>
<dbReference type="Proteomes" id="UP000252187">
    <property type="component" value="Unassembled WGS sequence"/>
</dbReference>
<comment type="caution">
    <text evidence="1">The sequence shown here is derived from an EMBL/GenBank/DDBJ whole genome shotgun (WGS) entry which is preliminary data.</text>
</comment>
<dbReference type="RefSeq" id="WP_119192974.1">
    <property type="nucleotide sequence ID" value="NZ_JAPWIO010000001.1"/>
</dbReference>
<organism evidence="1 2">
    <name type="scientific">Dietzia maris</name>
    <dbReference type="NCBI Taxonomy" id="37915"/>
    <lineage>
        <taxon>Bacteria</taxon>
        <taxon>Bacillati</taxon>
        <taxon>Actinomycetota</taxon>
        <taxon>Actinomycetes</taxon>
        <taxon>Mycobacteriales</taxon>
        <taxon>Dietziaceae</taxon>
        <taxon>Dietzia</taxon>
    </lineage>
</organism>
<sequence>MSAMPHLHHSTTIDQADIATMRGRVVDFRHTTGVLADLQRTGTDEFELTLILGGGDDAEKLVIRGARTGESLHLHA</sequence>
<proteinExistence type="predicted"/>
<dbReference type="EMBL" id="QNTT01000036">
    <property type="protein sequence ID" value="RBA33475.1"/>
    <property type="molecule type" value="Genomic_DNA"/>
</dbReference>
<accession>A0A365P8E5</accession>
<evidence type="ECO:0000313" key="2">
    <source>
        <dbReference type="Proteomes" id="UP000252187"/>
    </source>
</evidence>
<evidence type="ECO:0000313" key="1">
    <source>
        <dbReference type="EMBL" id="RBA33475.1"/>
    </source>
</evidence>
<reference evidence="1 2" key="1">
    <citation type="submission" date="2018-06" db="EMBL/GenBank/DDBJ databases">
        <title>Whole genome sequencing of four bacterial strains from South Shetland trench revealing bio-synthetic gene clusters.</title>
        <authorList>
            <person name="Abdel-Mageed W.M."/>
            <person name="Lehri B."/>
            <person name="Jarmusch S.A."/>
            <person name="Miranda K."/>
            <person name="Goodfellow M."/>
            <person name="Jaspars M."/>
            <person name="Karlyshev A.V."/>
        </authorList>
    </citation>
    <scope>NUCLEOTIDE SEQUENCE [LARGE SCALE GENOMIC DNA]</scope>
    <source>
        <strain evidence="1 2">SST1</strain>
    </source>
</reference>
<dbReference type="AlphaFoldDB" id="A0A365P8E5"/>
<gene>
    <name evidence="1" type="ORF">DQ226_12710</name>
</gene>
<protein>
    <submittedName>
        <fullName evidence="1">Uncharacterized protein</fullName>
    </submittedName>
</protein>